<protein>
    <recommendedName>
        <fullName evidence="2">histidine kinase</fullName>
        <ecNumber evidence="2">2.7.13.3</ecNumber>
    </recommendedName>
</protein>
<dbReference type="InterPro" id="IPR005467">
    <property type="entry name" value="His_kinase_dom"/>
</dbReference>
<dbReference type="PANTHER" id="PTHR43065">
    <property type="entry name" value="SENSOR HISTIDINE KINASE"/>
    <property type="match status" value="1"/>
</dbReference>
<dbReference type="InterPro" id="IPR036890">
    <property type="entry name" value="HATPase_C_sf"/>
</dbReference>
<dbReference type="PROSITE" id="PS50109">
    <property type="entry name" value="HIS_KIN"/>
    <property type="match status" value="1"/>
</dbReference>
<keyword evidence="9" id="KW-1133">Transmembrane helix</keyword>
<feature type="transmembrane region" description="Helical" evidence="9">
    <location>
        <begin position="31"/>
        <end position="52"/>
    </location>
</feature>
<keyword evidence="7" id="KW-0067">ATP-binding</keyword>
<dbReference type="SUPFAM" id="SSF55874">
    <property type="entry name" value="ATPase domain of HSP90 chaperone/DNA topoisomerase II/histidine kinase"/>
    <property type="match status" value="1"/>
</dbReference>
<evidence type="ECO:0000256" key="6">
    <source>
        <dbReference type="ARBA" id="ARBA00022777"/>
    </source>
</evidence>
<evidence type="ECO:0000256" key="4">
    <source>
        <dbReference type="ARBA" id="ARBA00022679"/>
    </source>
</evidence>
<dbReference type="Gene3D" id="3.30.565.10">
    <property type="entry name" value="Histidine kinase-like ATPase, C-terminal domain"/>
    <property type="match status" value="1"/>
</dbReference>
<feature type="transmembrane region" description="Helical" evidence="9">
    <location>
        <begin position="72"/>
        <end position="96"/>
    </location>
</feature>
<feature type="transmembrane region" description="Helical" evidence="9">
    <location>
        <begin position="108"/>
        <end position="127"/>
    </location>
</feature>
<dbReference type="Proteomes" id="UP001589609">
    <property type="component" value="Unassembled WGS sequence"/>
</dbReference>
<accession>A0ABV5WCH7</accession>
<evidence type="ECO:0000256" key="5">
    <source>
        <dbReference type="ARBA" id="ARBA00022741"/>
    </source>
</evidence>
<dbReference type="PANTHER" id="PTHR43065:SF10">
    <property type="entry name" value="PEROXIDE STRESS-ACTIVATED HISTIDINE KINASE MAK3"/>
    <property type="match status" value="1"/>
</dbReference>
<keyword evidence="9" id="KW-0472">Membrane</keyword>
<dbReference type="EC" id="2.7.13.3" evidence="2"/>
<reference evidence="11 12" key="1">
    <citation type="submission" date="2024-09" db="EMBL/GenBank/DDBJ databases">
        <authorList>
            <person name="Sun Q."/>
            <person name="Mori K."/>
        </authorList>
    </citation>
    <scope>NUCLEOTIDE SEQUENCE [LARGE SCALE GENOMIC DNA]</scope>
    <source>
        <strain evidence="11 12">JCM 11201</strain>
    </source>
</reference>
<dbReference type="EMBL" id="JBHMAF010000024">
    <property type="protein sequence ID" value="MFB9758296.1"/>
    <property type="molecule type" value="Genomic_DNA"/>
</dbReference>
<name>A0ABV5WCH7_9BACI</name>
<keyword evidence="3" id="KW-0597">Phosphoprotein</keyword>
<proteinExistence type="predicted"/>
<feature type="transmembrane region" description="Helical" evidence="9">
    <location>
        <begin position="169"/>
        <end position="187"/>
    </location>
</feature>
<dbReference type="InterPro" id="IPR004358">
    <property type="entry name" value="Sig_transdc_His_kin-like_C"/>
</dbReference>
<feature type="transmembrane region" description="Helical" evidence="9">
    <location>
        <begin position="6"/>
        <end position="24"/>
    </location>
</feature>
<dbReference type="SMART" id="SM00387">
    <property type="entry name" value="HATPase_c"/>
    <property type="match status" value="1"/>
</dbReference>
<keyword evidence="12" id="KW-1185">Reference proteome</keyword>
<keyword evidence="8" id="KW-0902">Two-component regulatory system</keyword>
<sequence length="491" mass="56527">MTLFYIGMFTGLWIIGTVLLVNNYKNKYTCWMSALFIIAGFASFSVVVNQTVLPFLREQEDGSFWVIESIRIMTIVLWGIEYHFLPYLFLMSGIVFTDRFSRKLQNGLALLLLIPIILYIIYVPPIYPEAKFGGTLFKILSGAYFGGGVLFYTISYLRENNPSNRRNRFRTNFVVIAICFVYASDYYGLNYFLIGKRSLEISSNNLWQLNFLIVIWLILFFIYFSLRYGFMGIKLRIEQQKLDFSMRSLTQGTAILNHTLKNEVQKINYLSEKIRDSISKDCKNEALQDIASILKVTDHMLSMVTRMKEKADEIILKEQPQQLRALLDMQLSSLGAILQEKHILLLKDYRVDPELVCDPVHIRETFSNICLNAIESMEEGKGCLEITLAEWKKDVIIWVKDNGTGISKENSTKVFDPFFTTKKGPSHYGLGLSYCYSVMQKHGGNLQILKSEPGEGTLMELRFPRKRVLHWRTDSSNSSAQGVTEFHPPVT</sequence>
<dbReference type="InterPro" id="IPR003594">
    <property type="entry name" value="HATPase_dom"/>
</dbReference>
<gene>
    <name evidence="11" type="ORF">ACFFMS_07145</name>
</gene>
<organism evidence="11 12">
    <name type="scientific">Ectobacillus funiculus</name>
    <dbReference type="NCBI Taxonomy" id="137993"/>
    <lineage>
        <taxon>Bacteria</taxon>
        <taxon>Bacillati</taxon>
        <taxon>Bacillota</taxon>
        <taxon>Bacilli</taxon>
        <taxon>Bacillales</taxon>
        <taxon>Bacillaceae</taxon>
        <taxon>Ectobacillus</taxon>
    </lineage>
</organism>
<dbReference type="PRINTS" id="PR00344">
    <property type="entry name" value="BCTRLSENSOR"/>
</dbReference>
<evidence type="ECO:0000256" key="3">
    <source>
        <dbReference type="ARBA" id="ARBA00022553"/>
    </source>
</evidence>
<evidence type="ECO:0000313" key="12">
    <source>
        <dbReference type="Proteomes" id="UP001589609"/>
    </source>
</evidence>
<keyword evidence="5" id="KW-0547">Nucleotide-binding</keyword>
<keyword evidence="4" id="KW-0808">Transferase</keyword>
<evidence type="ECO:0000256" key="1">
    <source>
        <dbReference type="ARBA" id="ARBA00000085"/>
    </source>
</evidence>
<evidence type="ECO:0000259" key="10">
    <source>
        <dbReference type="PROSITE" id="PS50109"/>
    </source>
</evidence>
<feature type="transmembrane region" description="Helical" evidence="9">
    <location>
        <begin position="207"/>
        <end position="226"/>
    </location>
</feature>
<evidence type="ECO:0000256" key="2">
    <source>
        <dbReference type="ARBA" id="ARBA00012438"/>
    </source>
</evidence>
<feature type="transmembrane region" description="Helical" evidence="9">
    <location>
        <begin position="139"/>
        <end position="157"/>
    </location>
</feature>
<evidence type="ECO:0000313" key="11">
    <source>
        <dbReference type="EMBL" id="MFB9758296.1"/>
    </source>
</evidence>
<feature type="domain" description="Histidine kinase" evidence="10">
    <location>
        <begin position="255"/>
        <end position="467"/>
    </location>
</feature>
<evidence type="ECO:0000256" key="7">
    <source>
        <dbReference type="ARBA" id="ARBA00022840"/>
    </source>
</evidence>
<dbReference type="Pfam" id="PF02518">
    <property type="entry name" value="HATPase_c"/>
    <property type="match status" value="1"/>
</dbReference>
<dbReference type="RefSeq" id="WP_379948566.1">
    <property type="nucleotide sequence ID" value="NZ_JBHMAF010000024.1"/>
</dbReference>
<comment type="caution">
    <text evidence="11">The sequence shown here is derived from an EMBL/GenBank/DDBJ whole genome shotgun (WGS) entry which is preliminary data.</text>
</comment>
<keyword evidence="9" id="KW-0812">Transmembrane</keyword>
<keyword evidence="6 11" id="KW-0418">Kinase</keyword>
<evidence type="ECO:0000256" key="8">
    <source>
        <dbReference type="ARBA" id="ARBA00023012"/>
    </source>
</evidence>
<comment type="catalytic activity">
    <reaction evidence="1">
        <text>ATP + protein L-histidine = ADP + protein N-phospho-L-histidine.</text>
        <dbReference type="EC" id="2.7.13.3"/>
    </reaction>
</comment>
<evidence type="ECO:0000256" key="9">
    <source>
        <dbReference type="SAM" id="Phobius"/>
    </source>
</evidence>
<dbReference type="GO" id="GO:0016301">
    <property type="term" value="F:kinase activity"/>
    <property type="evidence" value="ECO:0007669"/>
    <property type="project" value="UniProtKB-KW"/>
</dbReference>